<name>A0A8J2MJJ6_COTCN</name>
<dbReference type="Gene3D" id="3.40.630.30">
    <property type="match status" value="1"/>
</dbReference>
<sequence length="425" mass="49507">MKINENTRIVGSKVVLVPYKKKYVERYHQWMKSEELQYLTGSEPLTIEEEYQMQESWHNDDNKCTFIILDRNRFDKTNPVDSMIGDTNLYLNDIEEPFTAECEIMIAEKCARGQKMGWEALILILRYGIEALKINKYRAKIKIDNEKSIKMFNKLRFNEISRSVVFEEVTLECDATAIKFRPLFFNSVAYGSFYTGAEFLQQTYNINQKEKAAAVLNNTPVNSNKLFPDKFKLEDYNVPVLRRYLTYGYFLAGPILHGWYSWLDKMFKGTAPKIVVTKLLCDQFILTPPLVVLFFTSMSVMEGKKTENLLDECKAKFVKTFATSCIFWLPVQFVNFLLIPPSFRVLYVSVASFCWVNILCHLKLNFLFNVTATAYNRIGIDDFNQCDVLSWVMTIFKVGNYHKNAIKTGLCKVFTNISRRDFTTI</sequence>
<feature type="transmembrane region" description="Helical" evidence="9">
    <location>
        <begin position="321"/>
        <end position="339"/>
    </location>
</feature>
<dbReference type="SUPFAM" id="SSF55729">
    <property type="entry name" value="Acyl-CoA N-acyltransferases (Nat)"/>
    <property type="match status" value="1"/>
</dbReference>
<dbReference type="OrthoDB" id="430207at2759"/>
<protein>
    <submittedName>
        <fullName evidence="11">Similar to nat9: N-acetyltransferase 9-like protein (Nematostella vectensis)</fullName>
    </submittedName>
</protein>
<dbReference type="InterPro" id="IPR016181">
    <property type="entry name" value="Acyl_CoA_acyltransferase"/>
</dbReference>
<dbReference type="AlphaFoldDB" id="A0A8J2MJJ6"/>
<keyword evidence="7 9" id="KW-0472">Membrane</keyword>
<evidence type="ECO:0000256" key="8">
    <source>
        <dbReference type="ARBA" id="ARBA00023315"/>
    </source>
</evidence>
<dbReference type="Pfam" id="PF13302">
    <property type="entry name" value="Acetyltransf_3"/>
    <property type="match status" value="1"/>
</dbReference>
<evidence type="ECO:0000256" key="3">
    <source>
        <dbReference type="ARBA" id="ARBA00009342"/>
    </source>
</evidence>
<evidence type="ECO:0000256" key="1">
    <source>
        <dbReference type="ARBA" id="ARBA00004141"/>
    </source>
</evidence>
<dbReference type="InterPro" id="IPR039135">
    <property type="entry name" value="NAT9-like"/>
</dbReference>
<dbReference type="GO" id="GO:0008080">
    <property type="term" value="F:N-acetyltransferase activity"/>
    <property type="evidence" value="ECO:0007669"/>
    <property type="project" value="InterPro"/>
</dbReference>
<evidence type="ECO:0000313" key="12">
    <source>
        <dbReference type="Proteomes" id="UP000786811"/>
    </source>
</evidence>
<dbReference type="Proteomes" id="UP000786811">
    <property type="component" value="Unassembled WGS sequence"/>
</dbReference>
<feature type="transmembrane region" description="Helical" evidence="9">
    <location>
        <begin position="345"/>
        <end position="368"/>
    </location>
</feature>
<reference evidence="11" key="1">
    <citation type="submission" date="2021-04" db="EMBL/GenBank/DDBJ databases">
        <authorList>
            <person name="Chebbi M.A.C M."/>
        </authorList>
    </citation>
    <scope>NUCLEOTIDE SEQUENCE</scope>
</reference>
<dbReference type="GO" id="GO:0016020">
    <property type="term" value="C:membrane"/>
    <property type="evidence" value="ECO:0007669"/>
    <property type="project" value="UniProtKB-SubCell"/>
</dbReference>
<evidence type="ECO:0000256" key="7">
    <source>
        <dbReference type="ARBA" id="ARBA00023136"/>
    </source>
</evidence>
<evidence type="ECO:0000256" key="2">
    <source>
        <dbReference type="ARBA" id="ARBA00006824"/>
    </source>
</evidence>
<proteinExistence type="inferred from homology"/>
<keyword evidence="8" id="KW-0012">Acyltransferase</keyword>
<feature type="transmembrane region" description="Helical" evidence="9">
    <location>
        <begin position="283"/>
        <end position="301"/>
    </location>
</feature>
<keyword evidence="6 9" id="KW-1133">Transmembrane helix</keyword>
<evidence type="ECO:0000256" key="5">
    <source>
        <dbReference type="ARBA" id="ARBA00022692"/>
    </source>
</evidence>
<evidence type="ECO:0000256" key="6">
    <source>
        <dbReference type="ARBA" id="ARBA00022989"/>
    </source>
</evidence>
<evidence type="ECO:0000259" key="10">
    <source>
        <dbReference type="Pfam" id="PF13302"/>
    </source>
</evidence>
<evidence type="ECO:0000313" key="11">
    <source>
        <dbReference type="EMBL" id="CAG5087747.1"/>
    </source>
</evidence>
<evidence type="ECO:0000256" key="4">
    <source>
        <dbReference type="ARBA" id="ARBA00022679"/>
    </source>
</evidence>
<accession>A0A8J2MJJ6</accession>
<dbReference type="PANTHER" id="PTHR13256">
    <property type="entry name" value="N-ACETYLTRANSFERASE 9"/>
    <property type="match status" value="1"/>
</dbReference>
<gene>
    <name evidence="11" type="ORF">HICCMSTLAB_LOCUS4598</name>
</gene>
<feature type="domain" description="N-acetyltransferase" evidence="10">
    <location>
        <begin position="14"/>
        <end position="157"/>
    </location>
</feature>
<keyword evidence="12" id="KW-1185">Reference proteome</keyword>
<keyword evidence="4" id="KW-0808">Transferase</keyword>
<organism evidence="11 12">
    <name type="scientific">Cotesia congregata</name>
    <name type="common">Parasitoid wasp</name>
    <name type="synonym">Apanteles congregatus</name>
    <dbReference type="NCBI Taxonomy" id="51543"/>
    <lineage>
        <taxon>Eukaryota</taxon>
        <taxon>Metazoa</taxon>
        <taxon>Ecdysozoa</taxon>
        <taxon>Arthropoda</taxon>
        <taxon>Hexapoda</taxon>
        <taxon>Insecta</taxon>
        <taxon>Pterygota</taxon>
        <taxon>Neoptera</taxon>
        <taxon>Endopterygota</taxon>
        <taxon>Hymenoptera</taxon>
        <taxon>Apocrita</taxon>
        <taxon>Ichneumonoidea</taxon>
        <taxon>Braconidae</taxon>
        <taxon>Microgastrinae</taxon>
        <taxon>Cotesia</taxon>
    </lineage>
</organism>
<dbReference type="Pfam" id="PF04117">
    <property type="entry name" value="Mpv17_PMP22"/>
    <property type="match status" value="1"/>
</dbReference>
<dbReference type="PANTHER" id="PTHR13256:SF16">
    <property type="entry name" value="ALPHA_BETA-TUBULIN-N-ACETYLTRANSFERASE 9"/>
    <property type="match status" value="1"/>
</dbReference>
<dbReference type="InterPro" id="IPR007248">
    <property type="entry name" value="Mpv17_PMP22"/>
</dbReference>
<comment type="similarity">
    <text evidence="2">Belongs to the peroxisomal membrane protein PXMP2/4 family.</text>
</comment>
<comment type="caution">
    <text evidence="11">The sequence shown here is derived from an EMBL/GenBank/DDBJ whole genome shotgun (WGS) entry which is preliminary data.</text>
</comment>
<dbReference type="InterPro" id="IPR000182">
    <property type="entry name" value="GNAT_dom"/>
</dbReference>
<evidence type="ECO:0000256" key="9">
    <source>
        <dbReference type="SAM" id="Phobius"/>
    </source>
</evidence>
<keyword evidence="5 9" id="KW-0812">Transmembrane</keyword>
<comment type="subcellular location">
    <subcellularLocation>
        <location evidence="1">Membrane</location>
        <topology evidence="1">Multi-pass membrane protein</topology>
    </subcellularLocation>
</comment>
<feature type="transmembrane region" description="Helical" evidence="9">
    <location>
        <begin position="244"/>
        <end position="263"/>
    </location>
</feature>
<comment type="similarity">
    <text evidence="3">Belongs to the acetyltransferase family. GNAT subfamily.</text>
</comment>
<dbReference type="EMBL" id="CAJNRD030001119">
    <property type="protein sequence ID" value="CAG5087747.1"/>
    <property type="molecule type" value="Genomic_DNA"/>
</dbReference>